<dbReference type="SUPFAM" id="SSF53098">
    <property type="entry name" value="Ribonuclease H-like"/>
    <property type="match status" value="1"/>
</dbReference>
<dbReference type="GO" id="GO:0015074">
    <property type="term" value="P:DNA integration"/>
    <property type="evidence" value="ECO:0007669"/>
    <property type="project" value="InterPro"/>
</dbReference>
<name>A0A371GHG1_MUCPR</name>
<reference evidence="2" key="1">
    <citation type="submission" date="2018-05" db="EMBL/GenBank/DDBJ databases">
        <title>Draft genome of Mucuna pruriens seed.</title>
        <authorList>
            <person name="Nnadi N.E."/>
            <person name="Vos R."/>
            <person name="Hasami M.H."/>
            <person name="Devisetty U.K."/>
            <person name="Aguiy J.C."/>
        </authorList>
    </citation>
    <scope>NUCLEOTIDE SEQUENCE [LARGE SCALE GENOMIC DNA]</scope>
    <source>
        <strain evidence="2">JCA_2017</strain>
    </source>
</reference>
<dbReference type="OrthoDB" id="78677at2759"/>
<evidence type="ECO:0000313" key="2">
    <source>
        <dbReference type="EMBL" id="RDX89982.1"/>
    </source>
</evidence>
<keyword evidence="3" id="KW-1185">Reference proteome</keyword>
<dbReference type="InterPro" id="IPR052160">
    <property type="entry name" value="Gypsy_RT_Integrase-like"/>
</dbReference>
<feature type="domain" description="Integrase catalytic" evidence="1">
    <location>
        <begin position="25"/>
        <end position="194"/>
    </location>
</feature>
<evidence type="ECO:0000259" key="1">
    <source>
        <dbReference type="PROSITE" id="PS50994"/>
    </source>
</evidence>
<accession>A0A371GHG1</accession>
<comment type="caution">
    <text evidence="2">The sequence shown here is derived from an EMBL/GenBank/DDBJ whole genome shotgun (WGS) entry which is preliminary data.</text>
</comment>
<dbReference type="Gene3D" id="3.30.420.10">
    <property type="entry name" value="Ribonuclease H-like superfamily/Ribonuclease H"/>
    <property type="match status" value="1"/>
</dbReference>
<dbReference type="InterPro" id="IPR012337">
    <property type="entry name" value="RNaseH-like_sf"/>
</dbReference>
<dbReference type="InterPro" id="IPR036397">
    <property type="entry name" value="RNaseH_sf"/>
</dbReference>
<organism evidence="2 3">
    <name type="scientific">Mucuna pruriens</name>
    <name type="common">Velvet bean</name>
    <name type="synonym">Dolichos pruriens</name>
    <dbReference type="NCBI Taxonomy" id="157652"/>
    <lineage>
        <taxon>Eukaryota</taxon>
        <taxon>Viridiplantae</taxon>
        <taxon>Streptophyta</taxon>
        <taxon>Embryophyta</taxon>
        <taxon>Tracheophyta</taxon>
        <taxon>Spermatophyta</taxon>
        <taxon>Magnoliopsida</taxon>
        <taxon>eudicotyledons</taxon>
        <taxon>Gunneridae</taxon>
        <taxon>Pentapetalae</taxon>
        <taxon>rosids</taxon>
        <taxon>fabids</taxon>
        <taxon>Fabales</taxon>
        <taxon>Fabaceae</taxon>
        <taxon>Papilionoideae</taxon>
        <taxon>50 kb inversion clade</taxon>
        <taxon>NPAAA clade</taxon>
        <taxon>indigoferoid/millettioid clade</taxon>
        <taxon>Phaseoleae</taxon>
        <taxon>Mucuna</taxon>
    </lineage>
</organism>
<dbReference type="AlphaFoldDB" id="A0A371GHG1"/>
<dbReference type="Pfam" id="PF00665">
    <property type="entry name" value="rve"/>
    <property type="match status" value="1"/>
</dbReference>
<protein>
    <submittedName>
        <fullName evidence="2">Gag-pol</fullName>
    </submittedName>
</protein>
<dbReference type="Proteomes" id="UP000257109">
    <property type="component" value="Unassembled WGS sequence"/>
</dbReference>
<gene>
    <name evidence="2" type="primary">gag-pol</name>
    <name evidence="2" type="ORF">CR513_28206</name>
</gene>
<proteinExistence type="predicted"/>
<dbReference type="EMBL" id="QJKJ01005522">
    <property type="protein sequence ID" value="RDX89982.1"/>
    <property type="molecule type" value="Genomic_DNA"/>
</dbReference>
<feature type="non-terminal residue" evidence="2">
    <location>
        <position position="1"/>
    </location>
</feature>
<evidence type="ECO:0000313" key="3">
    <source>
        <dbReference type="Proteomes" id="UP000257109"/>
    </source>
</evidence>
<sequence length="206" mass="23135">MVNEIGVVDNLRLENQLTELTSLVRQHQPNIAAKACGMCTSVDHPIDMCLMRHRSYSVGGPKKSVNKQLIWVEAIATRTNDAKVVVDFLKSNIFYRFGVPKALMSDQGSHFCNRAMTSLLQKYGVAHRITIAYHPQTNGQAEVFNREIKQTLQKMTNPVGKTGADSSRTLYGAHRTAYRTPLGMSPYRIVFGKTCHLPVELEHKAY</sequence>
<dbReference type="PROSITE" id="PS50994">
    <property type="entry name" value="INTEGRASE"/>
    <property type="match status" value="1"/>
</dbReference>
<dbReference type="PANTHER" id="PTHR47266">
    <property type="entry name" value="ENDONUCLEASE-RELATED"/>
    <property type="match status" value="1"/>
</dbReference>
<dbReference type="InterPro" id="IPR001584">
    <property type="entry name" value="Integrase_cat-core"/>
</dbReference>
<dbReference type="GO" id="GO:0003676">
    <property type="term" value="F:nucleic acid binding"/>
    <property type="evidence" value="ECO:0007669"/>
    <property type="project" value="InterPro"/>
</dbReference>